<accession>A0A2N3XZ46</accession>
<reference evidence="1" key="1">
    <citation type="submission" date="2017-12" db="EMBL/GenBank/DDBJ databases">
        <title>Sequencing the genomes of 1000 Actinobacteria strains.</title>
        <authorList>
            <person name="Klenk H.-P."/>
        </authorList>
    </citation>
    <scope>NUCLEOTIDE SEQUENCE [LARGE SCALE GENOMIC DNA]</scope>
    <source>
        <strain evidence="1">DSM 44228</strain>
    </source>
</reference>
<dbReference type="Proteomes" id="UP000233786">
    <property type="component" value="Unassembled WGS sequence"/>
</dbReference>
<gene>
    <name evidence="1" type="ORF">A8926_3681</name>
</gene>
<dbReference type="AlphaFoldDB" id="A0A2N3XZ46"/>
<dbReference type="EMBL" id="PJNB01000001">
    <property type="protein sequence ID" value="PKW15899.1"/>
    <property type="molecule type" value="Genomic_DNA"/>
</dbReference>
<organism evidence="1 2">
    <name type="scientific">Saccharopolyspora spinosa</name>
    <dbReference type="NCBI Taxonomy" id="60894"/>
    <lineage>
        <taxon>Bacteria</taxon>
        <taxon>Bacillati</taxon>
        <taxon>Actinomycetota</taxon>
        <taxon>Actinomycetes</taxon>
        <taxon>Pseudonocardiales</taxon>
        <taxon>Pseudonocardiaceae</taxon>
        <taxon>Saccharopolyspora</taxon>
    </lineage>
</organism>
<sequence>MSGLAVRPPRQGLGLDAGTVRAIVVHAGNPRPDANVLARALLDEGLRGELTEELAAGYAGLGSRTP</sequence>
<evidence type="ECO:0000313" key="1">
    <source>
        <dbReference type="EMBL" id="PKW15899.1"/>
    </source>
</evidence>
<evidence type="ECO:0000313" key="2">
    <source>
        <dbReference type="Proteomes" id="UP000233786"/>
    </source>
</evidence>
<comment type="caution">
    <text evidence="1">The sequence shown here is derived from an EMBL/GenBank/DDBJ whole genome shotgun (WGS) entry which is preliminary data.</text>
</comment>
<keyword evidence="2" id="KW-1185">Reference proteome</keyword>
<protein>
    <submittedName>
        <fullName evidence="1">Uncharacterized protein</fullName>
    </submittedName>
</protein>
<name>A0A2N3XZ46_SACSN</name>
<proteinExistence type="predicted"/>